<dbReference type="STRING" id="93222.NA29_25355"/>
<dbReference type="AlphaFoldDB" id="A0A239SD19"/>
<name>A0A239SD19_9BURK</name>
<sequence>MIYQTSTKAIYGRYPMGLNEWPRHHRRMVLPGAKPVFPASASTLPRSSQTDGSRKSVNNPRGI</sequence>
<accession>A0A239SD19</accession>
<protein>
    <submittedName>
        <fullName evidence="2">Uncharacterized protein</fullName>
    </submittedName>
</protein>
<feature type="compositionally biased region" description="Polar residues" evidence="1">
    <location>
        <begin position="40"/>
        <end position="63"/>
    </location>
</feature>
<evidence type="ECO:0000256" key="1">
    <source>
        <dbReference type="SAM" id="MobiDB-lite"/>
    </source>
</evidence>
<evidence type="ECO:0000313" key="3">
    <source>
        <dbReference type="Proteomes" id="UP000215126"/>
    </source>
</evidence>
<evidence type="ECO:0000313" key="2">
    <source>
        <dbReference type="EMBL" id="SNU83307.1"/>
    </source>
</evidence>
<reference evidence="2 3" key="1">
    <citation type="submission" date="2017-06" db="EMBL/GenBank/DDBJ databases">
        <authorList>
            <consortium name="Pathogen Informatics"/>
        </authorList>
    </citation>
    <scope>NUCLEOTIDE SEQUENCE [LARGE SCALE GENOMIC DNA]</scope>
    <source>
        <strain evidence="2 3">NCTC13161</strain>
    </source>
</reference>
<dbReference type="EMBL" id="LT906435">
    <property type="protein sequence ID" value="SNU83307.1"/>
    <property type="molecule type" value="Genomic_DNA"/>
</dbReference>
<feature type="region of interest" description="Disordered" evidence="1">
    <location>
        <begin position="36"/>
        <end position="63"/>
    </location>
</feature>
<dbReference type="Proteomes" id="UP000215126">
    <property type="component" value="Chromosome 1"/>
</dbReference>
<proteinExistence type="predicted"/>
<gene>
    <name evidence="2" type="ORF">SAMEA4530655_01415</name>
</gene>
<dbReference type="KEGG" id="pspu:NA29_25355"/>
<organism evidence="2 3">
    <name type="scientific">Pandoraea sputorum</name>
    <dbReference type="NCBI Taxonomy" id="93222"/>
    <lineage>
        <taxon>Bacteria</taxon>
        <taxon>Pseudomonadati</taxon>
        <taxon>Pseudomonadota</taxon>
        <taxon>Betaproteobacteria</taxon>
        <taxon>Burkholderiales</taxon>
        <taxon>Burkholderiaceae</taxon>
        <taxon>Pandoraea</taxon>
    </lineage>
</organism>
<keyword evidence="3" id="KW-1185">Reference proteome</keyword>